<accession>A0A2H1J2Z6</accession>
<proteinExistence type="predicted"/>
<keyword evidence="1" id="KW-0812">Transmembrane</keyword>
<reference evidence="2 3" key="1">
    <citation type="submission" date="2017-03" db="EMBL/GenBank/DDBJ databases">
        <authorList>
            <person name="Afonso C.L."/>
            <person name="Miller P.J."/>
            <person name="Scott M.A."/>
            <person name="Spackman E."/>
            <person name="Goraichik I."/>
            <person name="Dimitrov K.M."/>
            <person name="Suarez D.L."/>
            <person name="Swayne D.E."/>
        </authorList>
    </citation>
    <scope>NUCLEOTIDE SEQUENCE [LARGE SCALE GENOMIC DNA]</scope>
    <source>
        <strain evidence="2 3">CNRZ 918</strain>
    </source>
</reference>
<name>A0A2H1J2Z6_9MICO</name>
<evidence type="ECO:0000313" key="2">
    <source>
        <dbReference type="EMBL" id="SMX81826.1"/>
    </source>
</evidence>
<keyword evidence="1" id="KW-0472">Membrane</keyword>
<dbReference type="AlphaFoldDB" id="A0A2H1J2Z6"/>
<gene>
    <name evidence="2" type="ORF">BANT918_01377</name>
</gene>
<dbReference type="EMBL" id="FXZD01000003">
    <property type="protein sequence ID" value="SMX81826.1"/>
    <property type="molecule type" value="Genomic_DNA"/>
</dbReference>
<dbReference type="Proteomes" id="UP000234433">
    <property type="component" value="Unassembled WGS sequence"/>
</dbReference>
<keyword evidence="1" id="KW-1133">Transmembrane helix</keyword>
<organism evidence="2 3">
    <name type="scientific">Brevibacterium antiquum CNRZ 918</name>
    <dbReference type="NCBI Taxonomy" id="1255637"/>
    <lineage>
        <taxon>Bacteria</taxon>
        <taxon>Bacillati</taxon>
        <taxon>Actinomycetota</taxon>
        <taxon>Actinomycetes</taxon>
        <taxon>Micrococcales</taxon>
        <taxon>Brevibacteriaceae</taxon>
        <taxon>Brevibacterium</taxon>
    </lineage>
</organism>
<protein>
    <submittedName>
        <fullName evidence="2">Uncharacterized protein</fullName>
    </submittedName>
</protein>
<feature type="transmembrane region" description="Helical" evidence="1">
    <location>
        <begin position="6"/>
        <end position="25"/>
    </location>
</feature>
<evidence type="ECO:0000256" key="1">
    <source>
        <dbReference type="SAM" id="Phobius"/>
    </source>
</evidence>
<evidence type="ECO:0000313" key="3">
    <source>
        <dbReference type="Proteomes" id="UP000234433"/>
    </source>
</evidence>
<sequence>MKAGGIVLVVVAVLMILGTVNELYFSGPWFLRWLDIRWWWHWIATGYTWIDSVVDIDFHSPDCRSGQ</sequence>